<protein>
    <submittedName>
        <fullName evidence="1">Uncharacterized protein</fullName>
    </submittedName>
</protein>
<reference evidence="1 2" key="1">
    <citation type="submission" date="2018-07" db="EMBL/GenBank/DDBJ databases">
        <authorList>
            <person name="Peeters C."/>
        </authorList>
    </citation>
    <scope>NUCLEOTIDE SEQUENCE [LARGE SCALE GENOMIC DNA]</scope>
    <source>
        <strain evidence="1 2">LMG 3411</strain>
    </source>
</reference>
<dbReference type="OrthoDB" id="8656777at2"/>
<accession>A0A446CL30</accession>
<dbReference type="EMBL" id="UFQB01000016">
    <property type="protein sequence ID" value="SSW68501.1"/>
    <property type="molecule type" value="Genomic_DNA"/>
</dbReference>
<organism evidence="1 2">
    <name type="scientific">Achromobacter agilis</name>
    <dbReference type="NCBI Taxonomy" id="1353888"/>
    <lineage>
        <taxon>Bacteria</taxon>
        <taxon>Pseudomonadati</taxon>
        <taxon>Pseudomonadota</taxon>
        <taxon>Betaproteobacteria</taxon>
        <taxon>Burkholderiales</taxon>
        <taxon>Alcaligenaceae</taxon>
        <taxon>Achromobacter</taxon>
    </lineage>
</organism>
<sequence>MEKAKWDFQIERPFQDDGHWRIGYTLIPGTDGTAGERIAIEERYPSAQIAIDEATRLAQIHVADLNGDTAAFEKPSDEEVPFGKHSRF</sequence>
<dbReference type="Proteomes" id="UP000289184">
    <property type="component" value="Unassembled WGS sequence"/>
</dbReference>
<evidence type="ECO:0000313" key="2">
    <source>
        <dbReference type="Proteomes" id="UP000289184"/>
    </source>
</evidence>
<dbReference type="AlphaFoldDB" id="A0A446CL30"/>
<keyword evidence="2" id="KW-1185">Reference proteome</keyword>
<proteinExistence type="predicted"/>
<dbReference type="RefSeq" id="WP_043544056.1">
    <property type="nucleotide sequence ID" value="NZ_UFQB01000016.1"/>
</dbReference>
<name>A0A446CL30_9BURK</name>
<evidence type="ECO:0000313" key="1">
    <source>
        <dbReference type="EMBL" id="SSW68501.1"/>
    </source>
</evidence>
<gene>
    <name evidence="1" type="ORF">AGI3411_03691</name>
</gene>